<dbReference type="AlphaFoldDB" id="A0A0F9V8L2"/>
<gene>
    <name evidence="1" type="ORF">LCGC14_0437000</name>
</gene>
<name>A0A0F9V8L2_9ZZZZ</name>
<sequence>MSAIHAVLLVPEYVDPHGLLQEGPCGARPPTLKLLLKRRGDTEHQWLPHSTFAVYDIRRHTLAGRHALVLAWDGRDLWQARPWLERAARRADCKHWRHLKAWLDEAVFLGENINTLVTALTELGTPVLLDADGLEVTP</sequence>
<organism evidence="1">
    <name type="scientific">marine sediment metagenome</name>
    <dbReference type="NCBI Taxonomy" id="412755"/>
    <lineage>
        <taxon>unclassified sequences</taxon>
        <taxon>metagenomes</taxon>
        <taxon>ecological metagenomes</taxon>
    </lineage>
</organism>
<accession>A0A0F9V8L2</accession>
<protein>
    <submittedName>
        <fullName evidence="1">Uncharacterized protein</fullName>
    </submittedName>
</protein>
<comment type="caution">
    <text evidence="1">The sequence shown here is derived from an EMBL/GenBank/DDBJ whole genome shotgun (WGS) entry which is preliminary data.</text>
</comment>
<dbReference type="EMBL" id="LAZR01000417">
    <property type="protein sequence ID" value="KKN69876.1"/>
    <property type="molecule type" value="Genomic_DNA"/>
</dbReference>
<proteinExistence type="predicted"/>
<reference evidence="1" key="1">
    <citation type="journal article" date="2015" name="Nature">
        <title>Complex archaea that bridge the gap between prokaryotes and eukaryotes.</title>
        <authorList>
            <person name="Spang A."/>
            <person name="Saw J.H."/>
            <person name="Jorgensen S.L."/>
            <person name="Zaremba-Niedzwiedzka K."/>
            <person name="Martijn J."/>
            <person name="Lind A.E."/>
            <person name="van Eijk R."/>
            <person name="Schleper C."/>
            <person name="Guy L."/>
            <person name="Ettema T.J."/>
        </authorList>
    </citation>
    <scope>NUCLEOTIDE SEQUENCE</scope>
</reference>
<evidence type="ECO:0000313" key="1">
    <source>
        <dbReference type="EMBL" id="KKN69876.1"/>
    </source>
</evidence>